<reference evidence="2" key="1">
    <citation type="journal article" date="2007" name="Mol. Phylogenet. Evol.">
        <title>Inference of evolutionary patterns of the land snail Albinaria in the Aegean archipelago: is vicariance enough?</title>
        <authorList>
            <person name="Douris V."/>
            <person name="Giokas S."/>
            <person name="Thomaz D."/>
            <person name="Lecanidou R."/>
            <person name="Rodakis G.C."/>
        </authorList>
    </citation>
    <scope>NUCLEOTIDE SEQUENCE</scope>
</reference>
<keyword evidence="1" id="KW-1133">Transmembrane helix</keyword>
<geneLocation type="mitochondrion" evidence="2"/>
<sequence length="52" mass="5835">MPQLSPMNGFMILCSVSLMLLTLLINGHFMLKPMSSLTAPKLNMASMKKLYF</sequence>
<protein>
    <submittedName>
        <fullName evidence="2">ATPase subunit 8</fullName>
    </submittedName>
</protein>
<name>A6XDP0_ALBTU</name>
<feature type="transmembrane region" description="Helical" evidence="1">
    <location>
        <begin position="6"/>
        <end position="25"/>
    </location>
</feature>
<evidence type="ECO:0000313" key="2">
    <source>
        <dbReference type="EMBL" id="ABG66594.1"/>
    </source>
</evidence>
<proteinExistence type="predicted"/>
<accession>A6XDP0</accession>
<gene>
    <name evidence="2" type="primary">ATPase8</name>
</gene>
<dbReference type="AlphaFoldDB" id="A6XDP0"/>
<organism evidence="2">
    <name type="scientific">Albinaria turrita</name>
    <name type="common">Door snail</name>
    <name type="synonym">Clausilia turrita</name>
    <dbReference type="NCBI Taxonomy" id="27820"/>
    <lineage>
        <taxon>Eukaryota</taxon>
        <taxon>Metazoa</taxon>
        <taxon>Spiralia</taxon>
        <taxon>Lophotrochozoa</taxon>
        <taxon>Mollusca</taxon>
        <taxon>Gastropoda</taxon>
        <taxon>Heterobranchia</taxon>
        <taxon>Euthyneura</taxon>
        <taxon>Panpulmonata</taxon>
        <taxon>Eupulmonata</taxon>
        <taxon>Stylommatophora</taxon>
        <taxon>Helicina</taxon>
        <taxon>Clausilioidea</taxon>
        <taxon>Clausiliidae</taxon>
        <taxon>Alopiinae</taxon>
        <taxon>Albinaria</taxon>
    </lineage>
</organism>
<dbReference type="EMBL" id="DQ673653">
    <property type="protein sequence ID" value="ABG66594.1"/>
    <property type="molecule type" value="Genomic_DNA"/>
</dbReference>
<keyword evidence="1" id="KW-0472">Membrane</keyword>
<keyword evidence="1" id="KW-0812">Transmembrane</keyword>
<evidence type="ECO:0000256" key="1">
    <source>
        <dbReference type="SAM" id="Phobius"/>
    </source>
</evidence>
<keyword evidence="2" id="KW-0496">Mitochondrion</keyword>